<dbReference type="EMBL" id="QJJU01000054">
    <property type="protein sequence ID" value="PXW96084.1"/>
    <property type="molecule type" value="Genomic_DNA"/>
</dbReference>
<evidence type="ECO:0000313" key="3">
    <source>
        <dbReference type="Proteomes" id="UP000247781"/>
    </source>
</evidence>
<gene>
    <name evidence="2" type="ORF">C8E89_1543</name>
</gene>
<comment type="caution">
    <text evidence="2">The sequence shown here is derived from an EMBL/GenBank/DDBJ whole genome shotgun (WGS) entry which is preliminary data.</text>
</comment>
<feature type="signal peptide" evidence="1">
    <location>
        <begin position="1"/>
        <end position="35"/>
    </location>
</feature>
<accession>A0A318H025</accession>
<keyword evidence="3" id="KW-1185">Reference proteome</keyword>
<feature type="chain" id="PRO_5016423470" evidence="1">
    <location>
        <begin position="36"/>
        <end position="89"/>
    </location>
</feature>
<evidence type="ECO:0000313" key="2">
    <source>
        <dbReference type="EMBL" id="PXW96084.1"/>
    </source>
</evidence>
<proteinExistence type="predicted"/>
<reference evidence="3" key="1">
    <citation type="submission" date="2018-05" db="EMBL/GenBank/DDBJ databases">
        <authorList>
            <person name="Deangelis K."/>
            <person name="Huntemann M."/>
            <person name="Clum A."/>
            <person name="Pillay M."/>
            <person name="Palaniappan K."/>
            <person name="Varghese N."/>
            <person name="Mikhailova N."/>
            <person name="Stamatis D."/>
            <person name="Reddy T."/>
            <person name="Daum C."/>
            <person name="Shapiro N."/>
            <person name="Ivanova N."/>
            <person name="Kyrpides N."/>
            <person name="Woyke T."/>
        </authorList>
    </citation>
    <scope>NUCLEOTIDE SEQUENCE [LARGE SCALE GENOMIC DNA]</scope>
    <source>
        <strain evidence="3">GAS496</strain>
    </source>
</reference>
<dbReference type="AlphaFoldDB" id="A0A318H025"/>
<dbReference type="OrthoDB" id="9874782at2"/>
<evidence type="ECO:0000256" key="1">
    <source>
        <dbReference type="SAM" id="SignalP"/>
    </source>
</evidence>
<sequence length="89" mass="9729">MTTRNATVKRFAGMAVMATAMTAVGLGLGSGTAQANTNHPCPPRHTMFCNQIPTHLQNTDNFFDGIQGVFRVGEGTRFDHRVDRFFGVK</sequence>
<reference evidence="2 3" key="2">
    <citation type="submission" date="2018-06" db="EMBL/GenBank/DDBJ databases">
        <title>Sequencing of bacterial isolates from soil warming experiment in Harvard Forest, Massachusetts, USA.</title>
        <authorList>
            <person name="Deangelis K.PhD."/>
        </authorList>
    </citation>
    <scope>NUCLEOTIDE SEQUENCE [LARGE SCALE GENOMIC DNA]</scope>
    <source>
        <strain evidence="2 3">GAS496</strain>
    </source>
</reference>
<name>A0A318H025_9MYCO</name>
<organism evidence="2 3">
    <name type="scientific">Mycolicibacterium moriokaense</name>
    <dbReference type="NCBI Taxonomy" id="39691"/>
    <lineage>
        <taxon>Bacteria</taxon>
        <taxon>Bacillati</taxon>
        <taxon>Actinomycetota</taxon>
        <taxon>Actinomycetes</taxon>
        <taxon>Mycobacteriales</taxon>
        <taxon>Mycobacteriaceae</taxon>
        <taxon>Mycolicibacterium</taxon>
    </lineage>
</organism>
<dbReference type="Proteomes" id="UP000247781">
    <property type="component" value="Unassembled WGS sequence"/>
</dbReference>
<protein>
    <submittedName>
        <fullName evidence="2">Uncharacterized protein</fullName>
    </submittedName>
</protein>
<keyword evidence="1" id="KW-0732">Signal</keyword>
<dbReference type="RefSeq" id="WP_146221143.1">
    <property type="nucleotide sequence ID" value="NZ_QJJU01000054.1"/>
</dbReference>